<dbReference type="InterPro" id="IPR000600">
    <property type="entry name" value="ROK"/>
</dbReference>
<dbReference type="InterPro" id="IPR036388">
    <property type="entry name" value="WH-like_DNA-bd_sf"/>
</dbReference>
<keyword evidence="3" id="KW-1185">Reference proteome</keyword>
<dbReference type="SUPFAM" id="SSF46785">
    <property type="entry name" value="Winged helix' DNA-binding domain"/>
    <property type="match status" value="1"/>
</dbReference>
<dbReference type="Gene3D" id="3.30.420.40">
    <property type="match status" value="2"/>
</dbReference>
<accession>A0ABN1XFP4</accession>
<dbReference type="SUPFAM" id="SSF53067">
    <property type="entry name" value="Actin-like ATPase domain"/>
    <property type="match status" value="1"/>
</dbReference>
<dbReference type="RefSeq" id="WP_344017732.1">
    <property type="nucleotide sequence ID" value="NZ_BAAAJK010000001.1"/>
</dbReference>
<dbReference type="PROSITE" id="PS01125">
    <property type="entry name" value="ROK"/>
    <property type="match status" value="1"/>
</dbReference>
<dbReference type="Gene3D" id="1.10.10.10">
    <property type="entry name" value="Winged helix-like DNA-binding domain superfamily/Winged helix DNA-binding domain"/>
    <property type="match status" value="1"/>
</dbReference>
<comment type="similarity">
    <text evidence="1">Belongs to the ROK (NagC/XylR) family.</text>
</comment>
<dbReference type="InterPro" id="IPR049874">
    <property type="entry name" value="ROK_cs"/>
</dbReference>
<dbReference type="EMBL" id="BAAAJK010000001">
    <property type="protein sequence ID" value="GAA1379873.1"/>
    <property type="molecule type" value="Genomic_DNA"/>
</dbReference>
<dbReference type="InterPro" id="IPR043129">
    <property type="entry name" value="ATPase_NBD"/>
</dbReference>
<dbReference type="Proteomes" id="UP001501414">
    <property type="component" value="Unassembled WGS sequence"/>
</dbReference>
<proteinExistence type="inferred from homology"/>
<reference evidence="2 3" key="1">
    <citation type="journal article" date="2019" name="Int. J. Syst. Evol. Microbiol.">
        <title>The Global Catalogue of Microorganisms (GCM) 10K type strain sequencing project: providing services to taxonomists for standard genome sequencing and annotation.</title>
        <authorList>
            <consortium name="The Broad Institute Genomics Platform"/>
            <consortium name="The Broad Institute Genome Sequencing Center for Infectious Disease"/>
            <person name="Wu L."/>
            <person name="Ma J."/>
        </authorList>
    </citation>
    <scope>NUCLEOTIDE SEQUENCE [LARGE SCALE GENOMIC DNA]</scope>
    <source>
        <strain evidence="2 3">JCM 11896</strain>
    </source>
</reference>
<dbReference type="PANTHER" id="PTHR18964:SF149">
    <property type="entry name" value="BIFUNCTIONAL UDP-N-ACETYLGLUCOSAMINE 2-EPIMERASE_N-ACETYLMANNOSAMINE KINASE"/>
    <property type="match status" value="1"/>
</dbReference>
<evidence type="ECO:0000313" key="2">
    <source>
        <dbReference type="EMBL" id="GAA1379873.1"/>
    </source>
</evidence>
<name>A0ABN1XFP4_9PSEU</name>
<organism evidence="2 3">
    <name type="scientific">Pseudonocardia kongjuensis</name>
    <dbReference type="NCBI Taxonomy" id="102227"/>
    <lineage>
        <taxon>Bacteria</taxon>
        <taxon>Bacillati</taxon>
        <taxon>Actinomycetota</taxon>
        <taxon>Actinomycetes</taxon>
        <taxon>Pseudonocardiales</taxon>
        <taxon>Pseudonocardiaceae</taxon>
        <taxon>Pseudonocardia</taxon>
    </lineage>
</organism>
<protein>
    <submittedName>
        <fullName evidence="2">ROK family protein</fullName>
    </submittedName>
</protein>
<comment type="caution">
    <text evidence="2">The sequence shown here is derived from an EMBL/GenBank/DDBJ whole genome shotgun (WGS) entry which is preliminary data.</text>
</comment>
<evidence type="ECO:0000256" key="1">
    <source>
        <dbReference type="ARBA" id="ARBA00006479"/>
    </source>
</evidence>
<dbReference type="PANTHER" id="PTHR18964">
    <property type="entry name" value="ROK (REPRESSOR, ORF, KINASE) FAMILY"/>
    <property type="match status" value="1"/>
</dbReference>
<sequence length="377" mass="38245">MTVVASHGALVALVRERGGLSRAQLLEETGMSRGTLVTRLDALTRNGLVYEGESLGATGGRRARRIRFDDRGRVVLTVDIGQTHVRVSVTDLAGTELRFAELRCRLTDGPDAVLGPALDAADALLAGGGPGERPAGVGIGIPAAVDPATGMVLPVTPLPGWAPGVVVATVGRRWGLPVVVENDARAAAVGESRSDDETLVAVKVATGIGCGIVVGGDVMRGAAGIAGDIGHVRVGGPVPEPVCRCGRHGCLAAYSSGRALLGRLGGDGYRTLDDLVAGAGRPRVGAELAAAADVLGAALATTVTTVNPHRVVLGGVLGELPAVVDGVRTRILDAVSERARPVVEASTLGPRAIPLGLARLVVRTVFAPEAVDRLVAG</sequence>
<evidence type="ECO:0000313" key="3">
    <source>
        <dbReference type="Proteomes" id="UP001501414"/>
    </source>
</evidence>
<gene>
    <name evidence="2" type="ORF">GCM10009613_03240</name>
</gene>
<dbReference type="Pfam" id="PF00480">
    <property type="entry name" value="ROK"/>
    <property type="match status" value="1"/>
</dbReference>
<dbReference type="InterPro" id="IPR036390">
    <property type="entry name" value="WH_DNA-bd_sf"/>
</dbReference>